<dbReference type="PROSITE" id="PS51186">
    <property type="entry name" value="GNAT"/>
    <property type="match status" value="1"/>
</dbReference>
<name>A0A1M7CVK6_9FLAO</name>
<keyword evidence="4" id="KW-0687">Ribonucleoprotein</keyword>
<evidence type="ECO:0000256" key="1">
    <source>
        <dbReference type="ARBA" id="ARBA00022679"/>
    </source>
</evidence>
<evidence type="ECO:0000259" key="3">
    <source>
        <dbReference type="PROSITE" id="PS51186"/>
    </source>
</evidence>
<dbReference type="InterPro" id="IPR000182">
    <property type="entry name" value="GNAT_dom"/>
</dbReference>
<evidence type="ECO:0000313" key="5">
    <source>
        <dbReference type="Proteomes" id="UP000184364"/>
    </source>
</evidence>
<dbReference type="EMBL" id="FRAV01000023">
    <property type="protein sequence ID" value="SHL71368.1"/>
    <property type="molecule type" value="Genomic_DNA"/>
</dbReference>
<dbReference type="GO" id="GO:0016747">
    <property type="term" value="F:acyltransferase activity, transferring groups other than amino-acyl groups"/>
    <property type="evidence" value="ECO:0007669"/>
    <property type="project" value="InterPro"/>
</dbReference>
<keyword evidence="2" id="KW-0012">Acyltransferase</keyword>
<dbReference type="Proteomes" id="UP000184364">
    <property type="component" value="Unassembled WGS sequence"/>
</dbReference>
<dbReference type="CDD" id="cd04301">
    <property type="entry name" value="NAT_SF"/>
    <property type="match status" value="1"/>
</dbReference>
<dbReference type="PANTHER" id="PTHR43877:SF1">
    <property type="entry name" value="ACETYLTRANSFERASE"/>
    <property type="match status" value="1"/>
</dbReference>
<accession>A0A1M7CVK6</accession>
<feature type="domain" description="N-acetyltransferase" evidence="3">
    <location>
        <begin position="30"/>
        <end position="164"/>
    </location>
</feature>
<dbReference type="AlphaFoldDB" id="A0A1M7CVK6"/>
<evidence type="ECO:0000313" key="4">
    <source>
        <dbReference type="EMBL" id="SHL71368.1"/>
    </source>
</evidence>
<organism evidence="4 5">
    <name type="scientific">Chryseobacterium polytrichastri</name>
    <dbReference type="NCBI Taxonomy" id="1302687"/>
    <lineage>
        <taxon>Bacteria</taxon>
        <taxon>Pseudomonadati</taxon>
        <taxon>Bacteroidota</taxon>
        <taxon>Flavobacteriia</taxon>
        <taxon>Flavobacteriales</taxon>
        <taxon>Weeksellaceae</taxon>
        <taxon>Chryseobacterium group</taxon>
        <taxon>Chryseobacterium</taxon>
    </lineage>
</organism>
<dbReference type="OrthoDB" id="9789603at2"/>
<protein>
    <submittedName>
        <fullName evidence="4">Ribosomal protein S18 acetylase RimI</fullName>
    </submittedName>
</protein>
<proteinExistence type="predicted"/>
<dbReference type="PANTHER" id="PTHR43877">
    <property type="entry name" value="AMINOALKYLPHOSPHONATE N-ACETYLTRANSFERASE-RELATED-RELATED"/>
    <property type="match status" value="1"/>
</dbReference>
<dbReference type="InterPro" id="IPR050832">
    <property type="entry name" value="Bact_Acetyltransf"/>
</dbReference>
<sequence>MQYTTQWLNEKTRIKELVDFFITHKTESYISHSEIITGRAANPTEWSADLESILTAQFSEEDTSASNLKILIAENNEGKIIGMLVFYVINSGFKSYAVLEDMLLDQSVRGQSIGSTLLEKAIQESKNWSIDFILLESGINNKGAHHFFEKYGFKKVSENYMLTL</sequence>
<gene>
    <name evidence="4" type="ORF">SAMN05444267_102333</name>
</gene>
<dbReference type="Gene3D" id="3.40.630.30">
    <property type="match status" value="1"/>
</dbReference>
<reference evidence="5" key="1">
    <citation type="submission" date="2016-11" db="EMBL/GenBank/DDBJ databases">
        <authorList>
            <person name="Varghese N."/>
            <person name="Submissions S."/>
        </authorList>
    </citation>
    <scope>NUCLEOTIDE SEQUENCE [LARGE SCALE GENOMIC DNA]</scope>
    <source>
        <strain evidence="5">DSM 26899</strain>
    </source>
</reference>
<dbReference type="STRING" id="1302687.SAMN05444267_102333"/>
<dbReference type="Pfam" id="PF00583">
    <property type="entry name" value="Acetyltransf_1"/>
    <property type="match status" value="1"/>
</dbReference>
<evidence type="ECO:0000256" key="2">
    <source>
        <dbReference type="ARBA" id="ARBA00023315"/>
    </source>
</evidence>
<dbReference type="InterPro" id="IPR016181">
    <property type="entry name" value="Acyl_CoA_acyltransferase"/>
</dbReference>
<keyword evidence="5" id="KW-1185">Reference proteome</keyword>
<dbReference type="GO" id="GO:0005840">
    <property type="term" value="C:ribosome"/>
    <property type="evidence" value="ECO:0007669"/>
    <property type="project" value="UniProtKB-KW"/>
</dbReference>
<keyword evidence="4" id="KW-0689">Ribosomal protein</keyword>
<dbReference type="RefSeq" id="WP_073294067.1">
    <property type="nucleotide sequence ID" value="NZ_FRAV01000023.1"/>
</dbReference>
<keyword evidence="1" id="KW-0808">Transferase</keyword>
<dbReference type="SUPFAM" id="SSF55729">
    <property type="entry name" value="Acyl-CoA N-acyltransferases (Nat)"/>
    <property type="match status" value="1"/>
</dbReference>